<dbReference type="InterPro" id="IPR054691">
    <property type="entry name" value="LeuA/HCS_post-cat"/>
</dbReference>
<dbReference type="GO" id="GO:0046912">
    <property type="term" value="F:acyltransferase activity, acyl groups converted into alkyl on transfer"/>
    <property type="evidence" value="ECO:0007669"/>
    <property type="project" value="InterPro"/>
</dbReference>
<dbReference type="InterPro" id="IPR013785">
    <property type="entry name" value="Aldolase_TIM"/>
</dbReference>
<evidence type="ECO:0000313" key="3">
    <source>
        <dbReference type="EMBL" id="SVA87366.1"/>
    </source>
</evidence>
<protein>
    <recommendedName>
        <fullName evidence="2">Pyruvate carboxyltransferase domain-containing protein</fullName>
    </recommendedName>
</protein>
<dbReference type="PROSITE" id="PS50991">
    <property type="entry name" value="PYR_CT"/>
    <property type="match status" value="1"/>
</dbReference>
<feature type="domain" description="Pyruvate carboxyltransferase" evidence="2">
    <location>
        <begin position="32"/>
        <end position="285"/>
    </location>
</feature>
<dbReference type="EMBL" id="UINC01020916">
    <property type="protein sequence ID" value="SVA87366.1"/>
    <property type="molecule type" value="Genomic_DNA"/>
</dbReference>
<dbReference type="Pfam" id="PF22617">
    <property type="entry name" value="HCS_D2"/>
    <property type="match status" value="1"/>
</dbReference>
<dbReference type="PANTHER" id="PTHR42880:SF1">
    <property type="entry name" value="ISOPROPYLMALATE_HOMOCITRATE_CITRAMALATE SYNTHASE FAMILY PROTEIN"/>
    <property type="match status" value="1"/>
</dbReference>
<accession>A0A381ZDN6</accession>
<dbReference type="SUPFAM" id="SSF51569">
    <property type="entry name" value="Aldolase"/>
    <property type="match status" value="1"/>
</dbReference>
<dbReference type="PROSITE" id="PS00815">
    <property type="entry name" value="AIPM_HOMOCIT_SYNTH_1"/>
    <property type="match status" value="1"/>
</dbReference>
<dbReference type="AlphaFoldDB" id="A0A381ZDN6"/>
<name>A0A381ZDN6_9ZZZZ</name>
<proteinExistence type="predicted"/>
<dbReference type="GO" id="GO:0019752">
    <property type="term" value="P:carboxylic acid metabolic process"/>
    <property type="evidence" value="ECO:0007669"/>
    <property type="project" value="InterPro"/>
</dbReference>
<reference evidence="3" key="1">
    <citation type="submission" date="2018-05" db="EMBL/GenBank/DDBJ databases">
        <authorList>
            <person name="Lanie J.A."/>
            <person name="Ng W.-L."/>
            <person name="Kazmierczak K.M."/>
            <person name="Andrzejewski T.M."/>
            <person name="Davidsen T.M."/>
            <person name="Wayne K.J."/>
            <person name="Tettelin H."/>
            <person name="Glass J.I."/>
            <person name="Rusch D."/>
            <person name="Podicherti R."/>
            <person name="Tsui H.-C.T."/>
            <person name="Winkler M.E."/>
        </authorList>
    </citation>
    <scope>NUCLEOTIDE SEQUENCE</scope>
</reference>
<evidence type="ECO:0000259" key="2">
    <source>
        <dbReference type="PROSITE" id="PS50991"/>
    </source>
</evidence>
<dbReference type="PANTHER" id="PTHR42880">
    <property type="entry name" value="HOMOCITRATE SYNTHASE"/>
    <property type="match status" value="1"/>
</dbReference>
<dbReference type="Pfam" id="PF00682">
    <property type="entry name" value="HMGL-like"/>
    <property type="match status" value="1"/>
</dbReference>
<dbReference type="InterPro" id="IPR002034">
    <property type="entry name" value="AIPM/Hcit_synth_CS"/>
</dbReference>
<sequence>VSTTPWKTDDWFSSAWNYDTEVTKDLNFADTIKIHDVTLRDGEQQTGIAYNFDDKLRIAEALAEAGMHRIEAGLPAVSEADKKAIAEIVKKDFGPDIYSFCRCMKADVDASVDCGVKGLIMEVPASTHLIEYGYKWPLQKAIDTSVEATAYAHEQGLEVVFFPIDFSRSELSWVLDLINKVASDGHMDALALVDTFGVISPHAMKSFVRAVKEKFPETRLEAHFHQDFSLGVANTLLALAEGVEIVHSTVLGIGERSGNAPTEDIVMALLTMYGIDLGIKTEKLYPLAKLVEELSLIKVPSNKSIVGDMLYQVESGIIANWFINCGEEHLTELFPMRPELVGQPSADVVMGKGSGIDSVKWKLEQMQIPSNDEQAMAVLQAVKQFGLTEKRLMSDDEFRAIAKNTLATGGTA</sequence>
<gene>
    <name evidence="3" type="ORF">METZ01_LOCUS140220</name>
</gene>
<feature type="non-terminal residue" evidence="3">
    <location>
        <position position="1"/>
    </location>
</feature>
<keyword evidence="1" id="KW-0808">Transferase</keyword>
<organism evidence="3">
    <name type="scientific">marine metagenome</name>
    <dbReference type="NCBI Taxonomy" id="408172"/>
    <lineage>
        <taxon>unclassified sequences</taxon>
        <taxon>metagenomes</taxon>
        <taxon>ecological metagenomes</taxon>
    </lineage>
</organism>
<dbReference type="Gene3D" id="1.10.238.260">
    <property type="match status" value="1"/>
</dbReference>
<dbReference type="InterPro" id="IPR000891">
    <property type="entry name" value="PYR_CT"/>
</dbReference>
<evidence type="ECO:0000256" key="1">
    <source>
        <dbReference type="ARBA" id="ARBA00022679"/>
    </source>
</evidence>
<dbReference type="Gene3D" id="3.20.20.70">
    <property type="entry name" value="Aldolase class I"/>
    <property type="match status" value="1"/>
</dbReference>